<dbReference type="KEGG" id="oai:OLEAN_C16570"/>
<dbReference type="SUPFAM" id="SSF47203">
    <property type="entry name" value="Acyl-CoA dehydrogenase C-terminal domain-like"/>
    <property type="match status" value="1"/>
</dbReference>
<dbReference type="HOGENOM" id="CLU_018204_3_5_6"/>
<dbReference type="EC" id="1.3.99.3" evidence="9"/>
<protein>
    <submittedName>
        <fullName evidence="9">Acyl-CoA dehydrogenase</fullName>
        <ecNumber evidence="9">1.3.99.3</ecNumber>
    </submittedName>
</protein>
<keyword evidence="10" id="KW-1185">Reference proteome</keyword>
<dbReference type="EMBL" id="FO203512">
    <property type="protein sequence ID" value="CCK75833.1"/>
    <property type="molecule type" value="Genomic_DNA"/>
</dbReference>
<sequence length="447" mass="49088">MANTSFGMKLQGLGLGLASRFAAHPIVQKYGLTKPAEKFAYLATKKGFQLVQKGLAKKSLGKNNKNNIKALPSPPPLFDLTLSDEQQMIRDSVKAYAQNNIRPLASVADEQAKLPENLLPSSQDLGLNYFSIPEHLGGAGQCSPMTSVLVAEDLAWGDFSLAFAILASTSVVNSISRWGNKTQQALWLPKFCGEDTLNNTPINAAIAVQELHPLFNSALLQTHAKNNKKGYLLNGTKSLVPLAGTADLYLVAAQFKGKNELFLIPAKTKGVTFKASPAMGLRSAEVGTLQLEKVQLDKDALLGNGNVPHKQFNYRQFIDSSHLTWCAMAIGCCQAALDYLIPYVNERHAFGEPISHRQSVAFMIANMKIEIESMRLLVWKAASRFERGEEFHRDAFLAHHLCMDKSMEIGTNAVQLLGGHGFTKEHPAERWYRDLRVLSVINGGLQL</sequence>
<evidence type="ECO:0000256" key="3">
    <source>
        <dbReference type="ARBA" id="ARBA00022630"/>
    </source>
</evidence>
<organism evidence="9 10">
    <name type="scientific">Oleispira antarctica RB-8</name>
    <dbReference type="NCBI Taxonomy" id="698738"/>
    <lineage>
        <taxon>Bacteria</taxon>
        <taxon>Pseudomonadati</taxon>
        <taxon>Pseudomonadota</taxon>
        <taxon>Gammaproteobacteria</taxon>
        <taxon>Oceanospirillales</taxon>
        <taxon>Oceanospirillaceae</taxon>
        <taxon>Oleispira</taxon>
    </lineage>
</organism>
<dbReference type="InterPro" id="IPR013786">
    <property type="entry name" value="AcylCoA_DH/ox_N"/>
</dbReference>
<evidence type="ECO:0000256" key="5">
    <source>
        <dbReference type="RuleBase" id="RU362125"/>
    </source>
</evidence>
<dbReference type="InterPro" id="IPR009100">
    <property type="entry name" value="AcylCoA_DH/oxidase_NM_dom_sf"/>
</dbReference>
<comment type="similarity">
    <text evidence="2 5">Belongs to the acyl-CoA dehydrogenase family.</text>
</comment>
<dbReference type="Gene3D" id="1.10.540.10">
    <property type="entry name" value="Acyl-CoA dehydrogenase/oxidase, N-terminal domain"/>
    <property type="match status" value="1"/>
</dbReference>
<dbReference type="Gene3D" id="1.20.140.10">
    <property type="entry name" value="Butyryl-CoA Dehydrogenase, subunit A, domain 3"/>
    <property type="match status" value="1"/>
</dbReference>
<dbReference type="InterPro" id="IPR046373">
    <property type="entry name" value="Acyl-CoA_Oxase/DH_mid-dom_sf"/>
</dbReference>
<feature type="domain" description="Acyl-CoA dehydrogenase/oxidase C-terminal" evidence="6">
    <location>
        <begin position="320"/>
        <end position="443"/>
    </location>
</feature>
<evidence type="ECO:0000313" key="9">
    <source>
        <dbReference type="EMBL" id="CCK75833.1"/>
    </source>
</evidence>
<dbReference type="OrthoDB" id="9770681at2"/>
<gene>
    <name evidence="9" type="primary">acdA</name>
    <name evidence="9" type="synonym">acadm</name>
    <name evidence="9" type="synonym">FadE</name>
    <name evidence="9" type="ORF">OLEAN_C16570</name>
</gene>
<dbReference type="InterPro" id="IPR036250">
    <property type="entry name" value="AcylCo_DH-like_C"/>
</dbReference>
<dbReference type="PROSITE" id="PS00073">
    <property type="entry name" value="ACYL_COA_DH_2"/>
    <property type="match status" value="1"/>
</dbReference>
<dbReference type="Gene3D" id="2.40.110.10">
    <property type="entry name" value="Butyryl-CoA Dehydrogenase, subunit A, domain 2"/>
    <property type="match status" value="1"/>
</dbReference>
<dbReference type="InterPro" id="IPR006089">
    <property type="entry name" value="Acyl-CoA_DH_CS"/>
</dbReference>
<dbReference type="PANTHER" id="PTHR43884:SF12">
    <property type="entry name" value="ISOVALERYL-COA DEHYDROGENASE, MITOCHONDRIAL-RELATED"/>
    <property type="match status" value="1"/>
</dbReference>
<name>R4YRD6_OLEAN</name>
<dbReference type="GO" id="GO:0050660">
    <property type="term" value="F:flavin adenine dinucleotide binding"/>
    <property type="evidence" value="ECO:0007669"/>
    <property type="project" value="InterPro"/>
</dbReference>
<dbReference type="PATRIC" id="fig|698738.3.peg.1715"/>
<dbReference type="Proteomes" id="UP000032749">
    <property type="component" value="Chromosome"/>
</dbReference>
<keyword evidence="3 5" id="KW-0285">Flavoprotein</keyword>
<dbReference type="GO" id="GO:0003995">
    <property type="term" value="F:acyl-CoA dehydrogenase activity"/>
    <property type="evidence" value="ECO:0007669"/>
    <property type="project" value="InterPro"/>
</dbReference>
<feature type="domain" description="Acyl-CoA dehydrogenase/oxidase N-terminal" evidence="8">
    <location>
        <begin position="83"/>
        <end position="192"/>
    </location>
</feature>
<keyword evidence="5 9" id="KW-0560">Oxidoreductase</keyword>
<evidence type="ECO:0000259" key="7">
    <source>
        <dbReference type="Pfam" id="PF02770"/>
    </source>
</evidence>
<evidence type="ECO:0000259" key="6">
    <source>
        <dbReference type="Pfam" id="PF00441"/>
    </source>
</evidence>
<evidence type="ECO:0000256" key="1">
    <source>
        <dbReference type="ARBA" id="ARBA00001974"/>
    </source>
</evidence>
<dbReference type="InterPro" id="IPR037069">
    <property type="entry name" value="AcylCoA_DH/ox_N_sf"/>
</dbReference>
<dbReference type="Pfam" id="PF00441">
    <property type="entry name" value="Acyl-CoA_dh_1"/>
    <property type="match status" value="1"/>
</dbReference>
<dbReference type="STRING" id="698738.OLEAN_C16570"/>
<dbReference type="PANTHER" id="PTHR43884">
    <property type="entry name" value="ACYL-COA DEHYDROGENASE"/>
    <property type="match status" value="1"/>
</dbReference>
<reference evidence="9 10" key="1">
    <citation type="journal article" date="2013" name="Nat. Commun.">
        <title>Genome sequence and functional genomic analysis of the oil-degrading bacterium Oleispira antarctica.</title>
        <authorList>
            <person name="Kube M."/>
            <person name="Chernikova T.N."/>
            <person name="Al-Ramahi Y."/>
            <person name="Beloqui A."/>
            <person name="Lopez-Cortez N."/>
            <person name="Guazzaroni M.E."/>
            <person name="Heipieper H.J."/>
            <person name="Klages S."/>
            <person name="Kotsyurbenko O.R."/>
            <person name="Langer I."/>
            <person name="Nechitaylo T.Y."/>
            <person name="Lunsdorf H."/>
            <person name="Fernandez M."/>
            <person name="Juarez S."/>
            <person name="Ciordia S."/>
            <person name="Singer A."/>
            <person name="Kagan O."/>
            <person name="Egorova O."/>
            <person name="Petit P.A."/>
            <person name="Stogios P."/>
            <person name="Kim Y."/>
            <person name="Tchigvintsev A."/>
            <person name="Flick R."/>
            <person name="Denaro R."/>
            <person name="Genovese M."/>
            <person name="Albar J.P."/>
            <person name="Reva O.N."/>
            <person name="Martinez-Gomariz M."/>
            <person name="Tran H."/>
            <person name="Ferrer M."/>
            <person name="Savchenko A."/>
            <person name="Yakunin A.F."/>
            <person name="Yakimov M.M."/>
            <person name="Golyshina O.V."/>
            <person name="Reinhardt R."/>
            <person name="Golyshin P.N."/>
        </authorList>
    </citation>
    <scope>NUCLEOTIDE SEQUENCE [LARGE SCALE GENOMIC DNA]</scope>
</reference>
<keyword evidence="4 5" id="KW-0274">FAD</keyword>
<evidence type="ECO:0000259" key="8">
    <source>
        <dbReference type="Pfam" id="PF02771"/>
    </source>
</evidence>
<evidence type="ECO:0000313" key="10">
    <source>
        <dbReference type="Proteomes" id="UP000032749"/>
    </source>
</evidence>
<dbReference type="InterPro" id="IPR009075">
    <property type="entry name" value="AcylCo_DH/oxidase_C"/>
</dbReference>
<dbReference type="AlphaFoldDB" id="R4YRD6"/>
<evidence type="ECO:0000256" key="2">
    <source>
        <dbReference type="ARBA" id="ARBA00009347"/>
    </source>
</evidence>
<accession>R4YRD6</accession>
<dbReference type="Pfam" id="PF02771">
    <property type="entry name" value="Acyl-CoA_dh_N"/>
    <property type="match status" value="1"/>
</dbReference>
<dbReference type="InterPro" id="IPR006091">
    <property type="entry name" value="Acyl-CoA_Oxase/DH_mid-dom"/>
</dbReference>
<dbReference type="Pfam" id="PF02770">
    <property type="entry name" value="Acyl-CoA_dh_M"/>
    <property type="match status" value="1"/>
</dbReference>
<feature type="domain" description="Acyl-CoA oxidase/dehydrogenase middle" evidence="7">
    <location>
        <begin position="218"/>
        <end position="294"/>
    </location>
</feature>
<dbReference type="SUPFAM" id="SSF56645">
    <property type="entry name" value="Acyl-CoA dehydrogenase NM domain-like"/>
    <property type="match status" value="1"/>
</dbReference>
<proteinExistence type="inferred from homology"/>
<comment type="cofactor">
    <cofactor evidence="1 5">
        <name>FAD</name>
        <dbReference type="ChEBI" id="CHEBI:57692"/>
    </cofactor>
</comment>
<evidence type="ECO:0000256" key="4">
    <source>
        <dbReference type="ARBA" id="ARBA00022827"/>
    </source>
</evidence>